<organism evidence="1 2">
    <name type="scientific">Enterococcus faecalis</name>
    <name type="common">Streptococcus faecalis</name>
    <dbReference type="NCBI Taxonomy" id="1351"/>
    <lineage>
        <taxon>Bacteria</taxon>
        <taxon>Bacillati</taxon>
        <taxon>Bacillota</taxon>
        <taxon>Bacilli</taxon>
        <taxon>Lactobacillales</taxon>
        <taxon>Enterococcaceae</taxon>
        <taxon>Enterococcus</taxon>
    </lineage>
</organism>
<dbReference type="Proteomes" id="UP000254396">
    <property type="component" value="Unassembled WGS sequence"/>
</dbReference>
<gene>
    <name evidence="1" type="ORF">NCTC13379_02391</name>
</gene>
<sequence length="84" mass="9771">MGFLKDETGFMMIGNVPEGTCEICAVKHDEEQPHNQQSLTYQYKFYDKNGRWPTWKDAMSHCPDEIKKVWMAALTEKGIDIDDQ</sequence>
<dbReference type="RefSeq" id="WP_010774195.1">
    <property type="nucleotide sequence ID" value="NZ_CP039296.1"/>
</dbReference>
<reference evidence="1 2" key="1">
    <citation type="submission" date="2018-06" db="EMBL/GenBank/DDBJ databases">
        <authorList>
            <consortium name="Pathogen Informatics"/>
            <person name="Doyle S."/>
        </authorList>
    </citation>
    <scope>NUCLEOTIDE SEQUENCE [LARGE SCALE GENOMIC DNA]</scope>
    <source>
        <strain evidence="1 2">NCTC13379</strain>
    </source>
</reference>
<accession>A0AAX2KT08</accession>
<protein>
    <submittedName>
        <fullName evidence="1">Uncharacterized protein</fullName>
    </submittedName>
</protein>
<dbReference type="AlphaFoldDB" id="A0AAX2KT08"/>
<evidence type="ECO:0000313" key="2">
    <source>
        <dbReference type="Proteomes" id="UP000254396"/>
    </source>
</evidence>
<evidence type="ECO:0000313" key="1">
    <source>
        <dbReference type="EMBL" id="STP67013.1"/>
    </source>
</evidence>
<proteinExistence type="predicted"/>
<comment type="caution">
    <text evidence="1">The sequence shown here is derived from an EMBL/GenBank/DDBJ whole genome shotgun (WGS) entry which is preliminary data.</text>
</comment>
<dbReference type="EMBL" id="UGIX01000001">
    <property type="protein sequence ID" value="STP67013.1"/>
    <property type="molecule type" value="Genomic_DNA"/>
</dbReference>
<name>A0AAX2KT08_ENTFL</name>